<dbReference type="GeneID" id="55007087"/>
<reference evidence="2 3" key="1">
    <citation type="submission" date="2018-09" db="EMBL/GenBank/DDBJ databases">
        <authorList>
            <person name="Rimple P.A."/>
            <person name="Stoner T.H."/>
            <person name="Garlena R.A."/>
            <person name="Russell D.A."/>
            <person name="Pope W.H."/>
            <person name="Jacobs-Sera D."/>
            <person name="Hatfull G.F."/>
        </authorList>
    </citation>
    <scope>NUCLEOTIDE SEQUENCE [LARGE SCALE GENOMIC DNA]</scope>
</reference>
<evidence type="ECO:0000256" key="1">
    <source>
        <dbReference type="SAM" id="MobiDB-lite"/>
    </source>
</evidence>
<evidence type="ECO:0000313" key="2">
    <source>
        <dbReference type="EMBL" id="AYN58300.1"/>
    </source>
</evidence>
<dbReference type="EMBL" id="MH834616">
    <property type="protein sequence ID" value="AYN58300.1"/>
    <property type="molecule type" value="Genomic_DNA"/>
</dbReference>
<name>A0A3G2KH59_9CAUD</name>
<feature type="compositionally biased region" description="Low complexity" evidence="1">
    <location>
        <begin position="107"/>
        <end position="119"/>
    </location>
</feature>
<evidence type="ECO:0008006" key="4">
    <source>
        <dbReference type="Google" id="ProtNLM"/>
    </source>
</evidence>
<accession>A0A3G2KH59</accession>
<dbReference type="KEGG" id="vg:55007087"/>
<organism evidence="2 3">
    <name type="scientific">Arthrobacter phage Kepler</name>
    <dbReference type="NCBI Taxonomy" id="2419959"/>
    <lineage>
        <taxon>Viruses</taxon>
        <taxon>Duplodnaviria</taxon>
        <taxon>Heunggongvirae</taxon>
        <taxon>Uroviricota</taxon>
        <taxon>Caudoviricetes</taxon>
        <taxon>Coralvirus</taxon>
        <taxon>Coralvirus kepler</taxon>
    </lineage>
</organism>
<proteinExistence type="predicted"/>
<sequence>MKTQTCHTCRQPIFWLSGAGWVHTATRQNESLEPVEHRAFIAVPKAPARYLSRPEVAERIGVKPDTLNRYKLPDPDAQIGARQVGWLPATIDAWNAARPGRRGPAKPQQETTTTEGTPA</sequence>
<gene>
    <name evidence="2" type="primary">26</name>
    <name evidence="2" type="ORF">PBI_KEPLER_26</name>
</gene>
<feature type="region of interest" description="Disordered" evidence="1">
    <location>
        <begin position="95"/>
        <end position="119"/>
    </location>
</feature>
<protein>
    <recommendedName>
        <fullName evidence="4">Helix-turn-helix DNA-binding domain protein</fullName>
    </recommendedName>
</protein>
<dbReference type="RefSeq" id="YP_009815855.1">
    <property type="nucleotide sequence ID" value="NC_048100.1"/>
</dbReference>
<keyword evidence="3" id="KW-1185">Reference proteome</keyword>
<dbReference type="Proteomes" id="UP000272119">
    <property type="component" value="Segment"/>
</dbReference>
<evidence type="ECO:0000313" key="3">
    <source>
        <dbReference type="Proteomes" id="UP000272119"/>
    </source>
</evidence>